<proteinExistence type="inferred from homology"/>
<keyword evidence="9 11" id="KW-0482">Metalloprotease</keyword>
<evidence type="ECO:0000256" key="7">
    <source>
        <dbReference type="ARBA" id="ARBA00022833"/>
    </source>
</evidence>
<keyword evidence="14" id="KW-1185">Reference proteome</keyword>
<dbReference type="PANTHER" id="PTHR42837">
    <property type="entry name" value="REGULATOR OF SIGMA-E PROTEASE RSEP"/>
    <property type="match status" value="1"/>
</dbReference>
<dbReference type="GO" id="GO:0006508">
    <property type="term" value="P:proteolysis"/>
    <property type="evidence" value="ECO:0007669"/>
    <property type="project" value="UniProtKB-KW"/>
</dbReference>
<keyword evidence="11" id="KW-0479">Metal-binding</keyword>
<comment type="cofactor">
    <cofactor evidence="1 11">
        <name>Zn(2+)</name>
        <dbReference type="ChEBI" id="CHEBI:29105"/>
    </cofactor>
</comment>
<reference evidence="13 14" key="1">
    <citation type="submission" date="2016-10" db="EMBL/GenBank/DDBJ databases">
        <authorList>
            <person name="de Groot N.N."/>
        </authorList>
    </citation>
    <scope>NUCLEOTIDE SEQUENCE [LARGE SCALE GENOMIC DNA]</scope>
    <source>
        <strain evidence="13 14">CGMCC 1.7031</strain>
    </source>
</reference>
<dbReference type="InterPro" id="IPR008915">
    <property type="entry name" value="Peptidase_M50"/>
</dbReference>
<keyword evidence="4 13" id="KW-0645">Protease</keyword>
<accession>A0A1G5E5W0</accession>
<dbReference type="Gene3D" id="2.30.42.10">
    <property type="match status" value="2"/>
</dbReference>
<keyword evidence="8 11" id="KW-1133">Transmembrane helix</keyword>
<evidence type="ECO:0000256" key="8">
    <source>
        <dbReference type="ARBA" id="ARBA00022989"/>
    </source>
</evidence>
<evidence type="ECO:0000313" key="14">
    <source>
        <dbReference type="Proteomes" id="UP000199354"/>
    </source>
</evidence>
<comment type="similarity">
    <text evidence="3 11">Belongs to the peptidase M50B family.</text>
</comment>
<keyword evidence="10 11" id="KW-0472">Membrane</keyword>
<dbReference type="Proteomes" id="UP000199354">
    <property type="component" value="Unassembled WGS sequence"/>
</dbReference>
<feature type="transmembrane region" description="Helical" evidence="11">
    <location>
        <begin position="433"/>
        <end position="452"/>
    </location>
</feature>
<evidence type="ECO:0000259" key="12">
    <source>
        <dbReference type="Pfam" id="PF02163"/>
    </source>
</evidence>
<dbReference type="InterPro" id="IPR036034">
    <property type="entry name" value="PDZ_sf"/>
</dbReference>
<organism evidence="13 14">
    <name type="scientific">Flavobacterium caeni</name>
    <dbReference type="NCBI Taxonomy" id="490189"/>
    <lineage>
        <taxon>Bacteria</taxon>
        <taxon>Pseudomonadati</taxon>
        <taxon>Bacteroidota</taxon>
        <taxon>Flavobacteriia</taxon>
        <taxon>Flavobacteriales</taxon>
        <taxon>Flavobacteriaceae</taxon>
        <taxon>Flavobacterium</taxon>
    </lineage>
</organism>
<dbReference type="CDD" id="cd06163">
    <property type="entry name" value="S2P-M50_PDZ_RseP-like"/>
    <property type="match status" value="2"/>
</dbReference>
<keyword evidence="5 11" id="KW-0812">Transmembrane</keyword>
<evidence type="ECO:0000313" key="13">
    <source>
        <dbReference type="EMBL" id="SCY22366.1"/>
    </source>
</evidence>
<evidence type="ECO:0000256" key="6">
    <source>
        <dbReference type="ARBA" id="ARBA00022801"/>
    </source>
</evidence>
<evidence type="ECO:0000256" key="5">
    <source>
        <dbReference type="ARBA" id="ARBA00022692"/>
    </source>
</evidence>
<dbReference type="InterPro" id="IPR004387">
    <property type="entry name" value="Pept_M50_Zn"/>
</dbReference>
<dbReference type="GO" id="GO:0004222">
    <property type="term" value="F:metalloendopeptidase activity"/>
    <property type="evidence" value="ECO:0007669"/>
    <property type="project" value="InterPro"/>
</dbReference>
<keyword evidence="6 11" id="KW-0378">Hydrolase</keyword>
<dbReference type="GO" id="GO:0016020">
    <property type="term" value="C:membrane"/>
    <property type="evidence" value="ECO:0007669"/>
    <property type="project" value="UniProtKB-SubCell"/>
</dbReference>
<gene>
    <name evidence="13" type="ORF">SAMN02927903_00955</name>
</gene>
<dbReference type="PANTHER" id="PTHR42837:SF2">
    <property type="entry name" value="MEMBRANE METALLOPROTEASE ARASP2, CHLOROPLASTIC-RELATED"/>
    <property type="match status" value="1"/>
</dbReference>
<evidence type="ECO:0000256" key="2">
    <source>
        <dbReference type="ARBA" id="ARBA00004141"/>
    </source>
</evidence>
<dbReference type="NCBIfam" id="TIGR00054">
    <property type="entry name" value="RIP metalloprotease RseP"/>
    <property type="match status" value="1"/>
</dbReference>
<dbReference type="EC" id="3.4.24.-" evidence="11"/>
<dbReference type="AlphaFoldDB" id="A0A1G5E5W0"/>
<evidence type="ECO:0000256" key="10">
    <source>
        <dbReference type="ARBA" id="ARBA00023136"/>
    </source>
</evidence>
<evidence type="ECO:0000256" key="11">
    <source>
        <dbReference type="RuleBase" id="RU362031"/>
    </source>
</evidence>
<dbReference type="STRING" id="490189.SAMN02927903_00955"/>
<evidence type="ECO:0000256" key="3">
    <source>
        <dbReference type="ARBA" id="ARBA00007931"/>
    </source>
</evidence>
<feature type="transmembrane region" description="Helical" evidence="11">
    <location>
        <begin position="12"/>
        <end position="35"/>
    </location>
</feature>
<feature type="domain" description="Peptidase M50" evidence="12">
    <location>
        <begin position="25"/>
        <end position="447"/>
    </location>
</feature>
<dbReference type="Pfam" id="PF02163">
    <property type="entry name" value="Peptidase_M50"/>
    <property type="match status" value="1"/>
</dbReference>
<sequence length="464" mass="52102">MVTRKHYFCAHYIYVMEIVIKLSQFLLSLSLLIILHELGHFIPAKLFKTRVEKFYLFFDIKFSLVKKKIGETVYGIGWLPLGGYVKISGMIDESMDKEQMALPPQPWEFRSKPAWQRLIIMLGGVTVNFILAFLIYIGMAYAYGDFYLNNDQIKDGVWITSKTIEKAGIKTGDKIVSIDGENITRFDNSINGKLLTAKTVVIERDGQKQTVTLPKNFIGTYVDDANKSALVGLRMPFVVGGLSDDSPNKNALQKKDIITSIGGMPTRYMDQVMAFIESHPNQKVPATVVRNEKTENVTLQINDKGKLGVALGSLKEENLAKLGYYNFSRENYGFFESIPVGLERGKEQLVGYGRQLKMIFTPSTGAYKGVGGFKAIFDIFPNSWSWEAFWGITAILSIMLGVMNLLPIPALDGGHVMFLLYEMITRRKPSDKFMEHAQLVGFVLLIGLLLFANGNDIYKAIAGK</sequence>
<dbReference type="GO" id="GO:0046872">
    <property type="term" value="F:metal ion binding"/>
    <property type="evidence" value="ECO:0007669"/>
    <property type="project" value="UniProtKB-KW"/>
</dbReference>
<dbReference type="EMBL" id="FMVF01000004">
    <property type="protein sequence ID" value="SCY22366.1"/>
    <property type="molecule type" value="Genomic_DNA"/>
</dbReference>
<evidence type="ECO:0000256" key="1">
    <source>
        <dbReference type="ARBA" id="ARBA00001947"/>
    </source>
</evidence>
<evidence type="ECO:0000256" key="9">
    <source>
        <dbReference type="ARBA" id="ARBA00023049"/>
    </source>
</evidence>
<feature type="transmembrane region" description="Helical" evidence="11">
    <location>
        <begin position="388"/>
        <end position="421"/>
    </location>
</feature>
<protein>
    <recommendedName>
        <fullName evidence="11">Zinc metalloprotease</fullName>
        <ecNumber evidence="11">3.4.24.-</ecNumber>
    </recommendedName>
</protein>
<keyword evidence="7 11" id="KW-0862">Zinc</keyword>
<comment type="subcellular location">
    <subcellularLocation>
        <location evidence="2">Membrane</location>
        <topology evidence="2">Multi-pass membrane protein</topology>
    </subcellularLocation>
</comment>
<feature type="transmembrane region" description="Helical" evidence="11">
    <location>
        <begin position="118"/>
        <end position="143"/>
    </location>
</feature>
<dbReference type="SUPFAM" id="SSF50156">
    <property type="entry name" value="PDZ domain-like"/>
    <property type="match status" value="2"/>
</dbReference>
<evidence type="ECO:0000256" key="4">
    <source>
        <dbReference type="ARBA" id="ARBA00022670"/>
    </source>
</evidence>
<name>A0A1G5E5W0_9FLAO</name>